<dbReference type="GO" id="GO:0006261">
    <property type="term" value="P:DNA-templated DNA replication"/>
    <property type="evidence" value="ECO:0007669"/>
    <property type="project" value="UniProtKB-UniRule"/>
</dbReference>
<evidence type="ECO:0000259" key="17">
    <source>
        <dbReference type="PROSITE" id="PS50173"/>
    </source>
</evidence>
<dbReference type="GO" id="GO:0003887">
    <property type="term" value="F:DNA-directed DNA polymerase activity"/>
    <property type="evidence" value="ECO:0007669"/>
    <property type="project" value="UniProtKB-UniRule"/>
</dbReference>
<dbReference type="InterPro" id="IPR043502">
    <property type="entry name" value="DNA/RNA_pol_sf"/>
</dbReference>
<keyword evidence="7 16" id="KW-0548">Nucleotidyltransferase</keyword>
<dbReference type="InterPro" id="IPR024728">
    <property type="entry name" value="PolY_HhH_motif"/>
</dbReference>
<evidence type="ECO:0000256" key="4">
    <source>
        <dbReference type="ARBA" id="ARBA00022457"/>
    </source>
</evidence>
<dbReference type="SUPFAM" id="SSF56672">
    <property type="entry name" value="DNA/RNA polymerases"/>
    <property type="match status" value="1"/>
</dbReference>
<feature type="domain" description="UmuC" evidence="17">
    <location>
        <begin position="11"/>
        <end position="191"/>
    </location>
</feature>
<dbReference type="OrthoDB" id="9808813at2"/>
<keyword evidence="8 16" id="KW-0235">DNA replication</keyword>
<reference evidence="18 19" key="1">
    <citation type="submission" date="2019-07" db="EMBL/GenBank/DDBJ databases">
        <title>Genomic Encyclopedia of Type Strains, Phase IV (KMG-IV): sequencing the most valuable type-strain genomes for metagenomic binning, comparative biology and taxonomic classification.</title>
        <authorList>
            <person name="Goeker M."/>
        </authorList>
    </citation>
    <scope>NUCLEOTIDE SEQUENCE [LARGE SCALE GENOMIC DNA]</scope>
    <source>
        <strain evidence="18 19">SS015</strain>
    </source>
</reference>
<keyword evidence="11 16" id="KW-0460">Magnesium</keyword>
<dbReference type="GO" id="GO:0042276">
    <property type="term" value="P:error-prone translesion synthesis"/>
    <property type="evidence" value="ECO:0007669"/>
    <property type="project" value="TreeGrafter"/>
</dbReference>
<evidence type="ECO:0000256" key="10">
    <source>
        <dbReference type="ARBA" id="ARBA00022763"/>
    </source>
</evidence>
<accession>A0A5D3WJ22</accession>
<dbReference type="InterPro" id="IPR001126">
    <property type="entry name" value="UmuC"/>
</dbReference>
<dbReference type="InterPro" id="IPR022880">
    <property type="entry name" value="DNApol_IV"/>
</dbReference>
<dbReference type="GO" id="GO:0003684">
    <property type="term" value="F:damaged DNA binding"/>
    <property type="evidence" value="ECO:0007669"/>
    <property type="project" value="InterPro"/>
</dbReference>
<dbReference type="InterPro" id="IPR050116">
    <property type="entry name" value="DNA_polymerase-Y"/>
</dbReference>
<organism evidence="18 19">
    <name type="scientific">Geothermobacter ehrlichii</name>
    <dbReference type="NCBI Taxonomy" id="213224"/>
    <lineage>
        <taxon>Bacteria</taxon>
        <taxon>Pseudomonadati</taxon>
        <taxon>Thermodesulfobacteriota</taxon>
        <taxon>Desulfuromonadia</taxon>
        <taxon>Desulfuromonadales</taxon>
        <taxon>Geothermobacteraceae</taxon>
        <taxon>Geothermobacter</taxon>
    </lineage>
</organism>
<proteinExistence type="inferred from homology"/>
<dbReference type="GO" id="GO:0006281">
    <property type="term" value="P:DNA repair"/>
    <property type="evidence" value="ECO:0007669"/>
    <property type="project" value="UniProtKB-UniRule"/>
</dbReference>
<comment type="caution">
    <text evidence="18">The sequence shown here is derived from an EMBL/GenBank/DDBJ whole genome shotgun (WGS) entry which is preliminary data.</text>
</comment>
<evidence type="ECO:0000313" key="19">
    <source>
        <dbReference type="Proteomes" id="UP000324159"/>
    </source>
</evidence>
<dbReference type="Pfam" id="PF11799">
    <property type="entry name" value="IMS_C"/>
    <property type="match status" value="1"/>
</dbReference>
<dbReference type="PANTHER" id="PTHR11076">
    <property type="entry name" value="DNA REPAIR POLYMERASE UMUC / TRANSFERASE FAMILY MEMBER"/>
    <property type="match status" value="1"/>
</dbReference>
<evidence type="ECO:0000256" key="7">
    <source>
        <dbReference type="ARBA" id="ARBA00022695"/>
    </source>
</evidence>
<dbReference type="Gene3D" id="3.30.1490.100">
    <property type="entry name" value="DNA polymerase, Y-family, little finger domain"/>
    <property type="match status" value="1"/>
</dbReference>
<evidence type="ECO:0000256" key="11">
    <source>
        <dbReference type="ARBA" id="ARBA00022842"/>
    </source>
</evidence>
<keyword evidence="6 16" id="KW-0808">Transferase</keyword>
<feature type="site" description="Substrate discrimination" evidence="16">
    <location>
        <position position="20"/>
    </location>
</feature>
<dbReference type="InterPro" id="IPR043128">
    <property type="entry name" value="Rev_trsase/Diguanyl_cyclase"/>
</dbReference>
<dbReference type="Pfam" id="PF11798">
    <property type="entry name" value="IMS_HHH"/>
    <property type="match status" value="1"/>
</dbReference>
<dbReference type="GO" id="GO:0000287">
    <property type="term" value="F:magnesium ion binding"/>
    <property type="evidence" value="ECO:0007669"/>
    <property type="project" value="UniProtKB-UniRule"/>
</dbReference>
<dbReference type="CDD" id="cd03586">
    <property type="entry name" value="PolY_Pol_IV_kappa"/>
    <property type="match status" value="1"/>
</dbReference>
<dbReference type="HAMAP" id="MF_01113">
    <property type="entry name" value="DNApol_IV"/>
    <property type="match status" value="1"/>
</dbReference>
<dbReference type="Gene3D" id="3.40.1170.60">
    <property type="match status" value="1"/>
</dbReference>
<dbReference type="Pfam" id="PF00817">
    <property type="entry name" value="IMS"/>
    <property type="match status" value="1"/>
</dbReference>
<evidence type="ECO:0000256" key="5">
    <source>
        <dbReference type="ARBA" id="ARBA00022490"/>
    </source>
</evidence>
<dbReference type="EMBL" id="VNIB01000009">
    <property type="protein sequence ID" value="TYO97649.1"/>
    <property type="molecule type" value="Genomic_DNA"/>
</dbReference>
<evidence type="ECO:0000256" key="3">
    <source>
        <dbReference type="ARBA" id="ARBA00011245"/>
    </source>
</evidence>
<evidence type="ECO:0000256" key="8">
    <source>
        <dbReference type="ARBA" id="ARBA00022705"/>
    </source>
</evidence>
<dbReference type="GO" id="GO:0009432">
    <property type="term" value="P:SOS response"/>
    <property type="evidence" value="ECO:0007669"/>
    <property type="project" value="TreeGrafter"/>
</dbReference>
<dbReference type="Proteomes" id="UP000324159">
    <property type="component" value="Unassembled WGS sequence"/>
</dbReference>
<dbReference type="SUPFAM" id="SSF100879">
    <property type="entry name" value="Lesion bypass DNA polymerase (Y-family), little finger domain"/>
    <property type="match status" value="1"/>
</dbReference>
<evidence type="ECO:0000256" key="6">
    <source>
        <dbReference type="ARBA" id="ARBA00022679"/>
    </source>
</evidence>
<dbReference type="InterPro" id="IPR017961">
    <property type="entry name" value="DNA_pol_Y-fam_little_finger"/>
</dbReference>
<evidence type="ECO:0000313" key="18">
    <source>
        <dbReference type="EMBL" id="TYO97649.1"/>
    </source>
</evidence>
<dbReference type="NCBIfam" id="NF002677">
    <property type="entry name" value="PRK02406.1"/>
    <property type="match status" value="1"/>
</dbReference>
<keyword evidence="19" id="KW-1185">Reference proteome</keyword>
<evidence type="ECO:0000256" key="15">
    <source>
        <dbReference type="ARBA" id="ARBA00049244"/>
    </source>
</evidence>
<comment type="cofactor">
    <cofactor evidence="16">
        <name>Mg(2+)</name>
        <dbReference type="ChEBI" id="CHEBI:18420"/>
    </cofactor>
    <text evidence="16">Binds 2 magnesium ions per subunit.</text>
</comment>
<comment type="function">
    <text evidence="16">Poorly processive, error-prone DNA polymerase involved in untargeted mutagenesis. Copies undamaged DNA at stalled replication forks, which arise in vivo from mismatched or misaligned primer ends. These misaligned primers can be extended by PolIV. Exhibits no 3'-5' exonuclease (proofreading) activity. May be involved in translesional synthesis, in conjunction with the beta clamp from PolIII.</text>
</comment>
<feature type="binding site" evidence="16">
    <location>
        <position position="15"/>
    </location>
    <ligand>
        <name>Mg(2+)</name>
        <dbReference type="ChEBI" id="CHEBI:18420"/>
    </ligand>
</feature>
<evidence type="ECO:0000256" key="9">
    <source>
        <dbReference type="ARBA" id="ARBA00022723"/>
    </source>
</evidence>
<gene>
    <name evidence="16" type="primary">dinB</name>
    <name evidence="18" type="ORF">EDC39_10952</name>
</gene>
<keyword evidence="4 16" id="KW-0515">Mutator protein</keyword>
<evidence type="ECO:0000256" key="1">
    <source>
        <dbReference type="ARBA" id="ARBA00004496"/>
    </source>
</evidence>
<dbReference type="Gene3D" id="3.30.70.270">
    <property type="match status" value="1"/>
</dbReference>
<dbReference type="RefSeq" id="WP_148896294.1">
    <property type="nucleotide sequence ID" value="NZ_VNIB01000009.1"/>
</dbReference>
<dbReference type="PROSITE" id="PS50173">
    <property type="entry name" value="UMUC"/>
    <property type="match status" value="1"/>
</dbReference>
<evidence type="ECO:0000256" key="12">
    <source>
        <dbReference type="ARBA" id="ARBA00022932"/>
    </source>
</evidence>
<dbReference type="EC" id="2.7.7.7" evidence="16"/>
<keyword evidence="13 16" id="KW-0238">DNA-binding</keyword>
<feature type="active site" evidence="16">
    <location>
        <position position="110"/>
    </location>
</feature>
<comment type="subunit">
    <text evidence="3 16">Monomer.</text>
</comment>
<dbReference type="InterPro" id="IPR036775">
    <property type="entry name" value="DNA_pol_Y-fam_lit_finger_sf"/>
</dbReference>
<dbReference type="FunFam" id="3.40.1170.60:FF:000001">
    <property type="entry name" value="DNA polymerase IV"/>
    <property type="match status" value="1"/>
</dbReference>
<keyword evidence="14 16" id="KW-0234">DNA repair</keyword>
<dbReference type="AlphaFoldDB" id="A0A5D3WJ22"/>
<dbReference type="Gene3D" id="1.10.150.20">
    <property type="entry name" value="5' to 3' exonuclease, C-terminal subdomain"/>
    <property type="match status" value="1"/>
</dbReference>
<comment type="similarity">
    <text evidence="2 16">Belongs to the DNA polymerase type-Y family.</text>
</comment>
<feature type="binding site" evidence="16">
    <location>
        <position position="109"/>
    </location>
    <ligand>
        <name>Mg(2+)</name>
        <dbReference type="ChEBI" id="CHEBI:18420"/>
    </ligand>
</feature>
<dbReference type="GO" id="GO:0005829">
    <property type="term" value="C:cytosol"/>
    <property type="evidence" value="ECO:0007669"/>
    <property type="project" value="TreeGrafter"/>
</dbReference>
<evidence type="ECO:0000256" key="13">
    <source>
        <dbReference type="ARBA" id="ARBA00023125"/>
    </source>
</evidence>
<keyword evidence="9 16" id="KW-0479">Metal-binding</keyword>
<evidence type="ECO:0000256" key="2">
    <source>
        <dbReference type="ARBA" id="ARBA00010945"/>
    </source>
</evidence>
<protein>
    <recommendedName>
        <fullName evidence="16">DNA polymerase IV</fullName>
        <shortName evidence="16">Pol IV</shortName>
        <ecNumber evidence="16">2.7.7.7</ecNumber>
    </recommendedName>
</protein>
<sequence length="402" mass="45101">MGDDSRSERVILHCDMDAFYASVEQQDRPELRGRPVLVGGHRRRGVVCACSYEARPFGVRSGMAMAKALQLCPQAAVLPVRMERYRQVSEAVFALFRQFTDRLEPLSIDEAFLDVTACRRLLGDGETIGATLRRLVRERTGLAVSVGVADNKLLAKLASAAAKPDGMRVLAGDEVETFLLPLPVERIWGVGPKTAEALHRIGVHRVAEARSLSRRQLRSMFGVQGERLYDLLRGIDNRPVQPPPERKSLGAEETFVSDLDDRRELERQLLRLAEKVCRRARLQKLAGRGATLKVRLADFSTRTRSVTFTSPVNAVPELMAWAGAALPDIEPQRPVRLLGLYLNDLTPESQLDLFGERERLRRLDEARDRIWRRFGEKGLTRASLLGLDGSVQRRQDGFEDGE</sequence>
<evidence type="ECO:0000256" key="16">
    <source>
        <dbReference type="HAMAP-Rule" id="MF_01113"/>
    </source>
</evidence>
<comment type="catalytic activity">
    <reaction evidence="15 16">
        <text>DNA(n) + a 2'-deoxyribonucleoside 5'-triphosphate = DNA(n+1) + diphosphate</text>
        <dbReference type="Rhea" id="RHEA:22508"/>
        <dbReference type="Rhea" id="RHEA-COMP:17339"/>
        <dbReference type="Rhea" id="RHEA-COMP:17340"/>
        <dbReference type="ChEBI" id="CHEBI:33019"/>
        <dbReference type="ChEBI" id="CHEBI:61560"/>
        <dbReference type="ChEBI" id="CHEBI:173112"/>
        <dbReference type="EC" id="2.7.7.7"/>
    </reaction>
</comment>
<dbReference type="PANTHER" id="PTHR11076:SF33">
    <property type="entry name" value="DNA POLYMERASE KAPPA"/>
    <property type="match status" value="1"/>
</dbReference>
<keyword evidence="12 16" id="KW-0239">DNA-directed DNA polymerase</keyword>
<comment type="subcellular location">
    <subcellularLocation>
        <location evidence="1 16">Cytoplasm</location>
    </subcellularLocation>
</comment>
<name>A0A5D3WJ22_9BACT</name>
<keyword evidence="5 16" id="KW-0963">Cytoplasm</keyword>
<evidence type="ECO:0000256" key="14">
    <source>
        <dbReference type="ARBA" id="ARBA00023204"/>
    </source>
</evidence>
<dbReference type="FunFam" id="3.30.1490.100:FF:000004">
    <property type="entry name" value="DNA polymerase IV"/>
    <property type="match status" value="1"/>
</dbReference>
<keyword evidence="10 16" id="KW-0227">DNA damage</keyword>